<protein>
    <submittedName>
        <fullName evidence="2 4">Uncharacterized protein</fullName>
    </submittedName>
</protein>
<reference evidence="4" key="2">
    <citation type="submission" date="2020-04" db="EMBL/GenBank/DDBJ databases">
        <authorList>
            <consortium name="NCBI Genome Project"/>
        </authorList>
    </citation>
    <scope>NUCLEOTIDE SEQUENCE</scope>
    <source>
        <strain evidence="4">CBS 781.70</strain>
    </source>
</reference>
<feature type="region of interest" description="Disordered" evidence="1">
    <location>
        <begin position="136"/>
        <end position="171"/>
    </location>
</feature>
<name>A0A6G1G1Z1_9PEZI</name>
<dbReference type="EMBL" id="ML975159">
    <property type="protein sequence ID" value="KAF1811941.1"/>
    <property type="molecule type" value="Genomic_DNA"/>
</dbReference>
<accession>A0A6G1G1Z1</accession>
<reference evidence="4" key="3">
    <citation type="submission" date="2025-04" db="UniProtKB">
        <authorList>
            <consortium name="RefSeq"/>
        </authorList>
    </citation>
    <scope>IDENTIFICATION</scope>
    <source>
        <strain evidence="4">CBS 781.70</strain>
    </source>
</reference>
<sequence>MYGITSILTNVYALLFPKLMLGSLKMNWKQKDHSVPDNGLRHFDYQSRNSENLLAHPSLERSAECHRFAQPTQTAQAAIAELFAAVGYDIFVWTLLELDLAIMCASAPALKAFFDVYLVQPITNYTMNRASVRSTKSKRTARSTFDGKMSGEIGIPRFSSPKTPMSPPVET</sequence>
<evidence type="ECO:0000313" key="3">
    <source>
        <dbReference type="Proteomes" id="UP000504638"/>
    </source>
</evidence>
<dbReference type="AlphaFoldDB" id="A0A6G1G1Z1"/>
<dbReference type="RefSeq" id="XP_033533572.1">
    <property type="nucleotide sequence ID" value="XM_033678127.1"/>
</dbReference>
<dbReference type="GeneID" id="54418697"/>
<evidence type="ECO:0000313" key="4">
    <source>
        <dbReference type="RefSeq" id="XP_033533572.1"/>
    </source>
</evidence>
<reference evidence="2 4" key="1">
    <citation type="submission" date="2020-01" db="EMBL/GenBank/DDBJ databases">
        <authorList>
            <consortium name="DOE Joint Genome Institute"/>
            <person name="Haridas S."/>
            <person name="Albert R."/>
            <person name="Binder M."/>
            <person name="Bloem J."/>
            <person name="Labutti K."/>
            <person name="Salamov A."/>
            <person name="Andreopoulos B."/>
            <person name="Baker S.E."/>
            <person name="Barry K."/>
            <person name="Bills G."/>
            <person name="Bluhm B.H."/>
            <person name="Cannon C."/>
            <person name="Castanera R."/>
            <person name="Culley D.E."/>
            <person name="Daum C."/>
            <person name="Ezra D."/>
            <person name="Gonzalez J.B."/>
            <person name="Henrissat B."/>
            <person name="Kuo A."/>
            <person name="Liang C."/>
            <person name="Lipzen A."/>
            <person name="Lutzoni F."/>
            <person name="Magnuson J."/>
            <person name="Mondo S."/>
            <person name="Nolan M."/>
            <person name="Ohm R."/>
            <person name="Pangilinan J."/>
            <person name="Park H.-J."/>
            <person name="Ramirez L."/>
            <person name="Alfaro M."/>
            <person name="Sun H."/>
            <person name="Tritt A."/>
            <person name="Yoshinaga Y."/>
            <person name="Zwiers L.-H."/>
            <person name="Turgeon B.G."/>
            <person name="Goodwin S.B."/>
            <person name="Spatafora J.W."/>
            <person name="Crous P.W."/>
            <person name="Grigoriev I.V."/>
        </authorList>
    </citation>
    <scope>NUCLEOTIDE SEQUENCE</scope>
    <source>
        <strain evidence="2 4">CBS 781.70</strain>
    </source>
</reference>
<evidence type="ECO:0000313" key="2">
    <source>
        <dbReference type="EMBL" id="KAF1811941.1"/>
    </source>
</evidence>
<gene>
    <name evidence="2 4" type="ORF">P152DRAFT_449741</name>
</gene>
<organism evidence="2">
    <name type="scientific">Eremomyces bilateralis CBS 781.70</name>
    <dbReference type="NCBI Taxonomy" id="1392243"/>
    <lineage>
        <taxon>Eukaryota</taxon>
        <taxon>Fungi</taxon>
        <taxon>Dikarya</taxon>
        <taxon>Ascomycota</taxon>
        <taxon>Pezizomycotina</taxon>
        <taxon>Dothideomycetes</taxon>
        <taxon>Dothideomycetes incertae sedis</taxon>
        <taxon>Eremomycetales</taxon>
        <taxon>Eremomycetaceae</taxon>
        <taxon>Eremomyces</taxon>
    </lineage>
</organism>
<evidence type="ECO:0000256" key="1">
    <source>
        <dbReference type="SAM" id="MobiDB-lite"/>
    </source>
</evidence>
<dbReference type="Proteomes" id="UP000504638">
    <property type="component" value="Unplaced"/>
</dbReference>
<proteinExistence type="predicted"/>
<keyword evidence="3" id="KW-1185">Reference proteome</keyword>
<dbReference type="OrthoDB" id="3648173at2759"/>